<comment type="caution">
    <text evidence="3">The sequence shown here is derived from an EMBL/GenBank/DDBJ whole genome shotgun (WGS) entry which is preliminary data.</text>
</comment>
<keyword evidence="2" id="KW-0812">Transmembrane</keyword>
<sequence length="180" mass="19596">SSSEVIPQWGILTVFLTVLLTVFLSVFLSVFLTVFLSVLLTVLLTVLRRFGSEKLTTTGEPHEALSFIGCLCQVHVSEEGMRLSVGGRGQSGGHSVHDALHATQGPGREETEDHTERNTPYTSHTASLLYHVAQLGPTVNYGKHLASFRAIYLTGLQNDSRLSIPTETSLWGSEDSAPKM</sequence>
<evidence type="ECO:0000313" key="3">
    <source>
        <dbReference type="EMBL" id="KAJ3586084.1"/>
    </source>
</evidence>
<dbReference type="Proteomes" id="UP001148018">
    <property type="component" value="Unassembled WGS sequence"/>
</dbReference>
<keyword evidence="4" id="KW-1185">Reference proteome</keyword>
<name>A0A9Q0DC29_9TELE</name>
<organism evidence="3 4">
    <name type="scientific">Muraenolepis orangiensis</name>
    <name type="common">Patagonian moray cod</name>
    <dbReference type="NCBI Taxonomy" id="630683"/>
    <lineage>
        <taxon>Eukaryota</taxon>
        <taxon>Metazoa</taxon>
        <taxon>Chordata</taxon>
        <taxon>Craniata</taxon>
        <taxon>Vertebrata</taxon>
        <taxon>Euteleostomi</taxon>
        <taxon>Actinopterygii</taxon>
        <taxon>Neopterygii</taxon>
        <taxon>Teleostei</taxon>
        <taxon>Neoteleostei</taxon>
        <taxon>Acanthomorphata</taxon>
        <taxon>Zeiogadaria</taxon>
        <taxon>Gadariae</taxon>
        <taxon>Gadiformes</taxon>
        <taxon>Muraenolepidoidei</taxon>
        <taxon>Muraenolepididae</taxon>
        <taxon>Muraenolepis</taxon>
    </lineage>
</organism>
<dbReference type="AlphaFoldDB" id="A0A9Q0DC29"/>
<proteinExistence type="predicted"/>
<evidence type="ECO:0000256" key="2">
    <source>
        <dbReference type="SAM" id="Phobius"/>
    </source>
</evidence>
<dbReference type="EMBL" id="JANIIK010000117">
    <property type="protein sequence ID" value="KAJ3586084.1"/>
    <property type="molecule type" value="Genomic_DNA"/>
</dbReference>
<accession>A0A9Q0DC29</accession>
<feature type="region of interest" description="Disordered" evidence="1">
    <location>
        <begin position="87"/>
        <end position="120"/>
    </location>
</feature>
<keyword evidence="2" id="KW-0472">Membrane</keyword>
<feature type="non-terminal residue" evidence="3">
    <location>
        <position position="180"/>
    </location>
</feature>
<keyword evidence="2" id="KW-1133">Transmembrane helix</keyword>
<evidence type="ECO:0000313" key="4">
    <source>
        <dbReference type="Proteomes" id="UP001148018"/>
    </source>
</evidence>
<protein>
    <submittedName>
        <fullName evidence="3">Uncharacterized protein</fullName>
    </submittedName>
</protein>
<reference evidence="3" key="1">
    <citation type="submission" date="2022-07" db="EMBL/GenBank/DDBJ databases">
        <title>Chromosome-level genome of Muraenolepis orangiensis.</title>
        <authorList>
            <person name="Kim J."/>
        </authorList>
    </citation>
    <scope>NUCLEOTIDE SEQUENCE</scope>
    <source>
        <strain evidence="3">KU_S4_2022</strain>
        <tissue evidence="3">Muscle</tissue>
    </source>
</reference>
<evidence type="ECO:0000256" key="1">
    <source>
        <dbReference type="SAM" id="MobiDB-lite"/>
    </source>
</evidence>
<feature type="transmembrane region" description="Helical" evidence="2">
    <location>
        <begin position="12"/>
        <end position="45"/>
    </location>
</feature>
<feature type="compositionally biased region" description="Basic and acidic residues" evidence="1">
    <location>
        <begin position="107"/>
        <end position="117"/>
    </location>
</feature>
<gene>
    <name evidence="3" type="ORF">NHX12_012485</name>
</gene>